<dbReference type="Gene3D" id="3.10.129.10">
    <property type="entry name" value="Hotdog Thioesterase"/>
    <property type="match status" value="1"/>
</dbReference>
<dbReference type="PANTHER" id="PTHR43240:SF1">
    <property type="entry name" value="BLR5584 PROTEIN"/>
    <property type="match status" value="1"/>
</dbReference>
<accession>A0A5P1UTF3</accession>
<dbReference type="GO" id="GO:0061522">
    <property type="term" value="F:1,4-dihydroxy-2-naphthoyl-CoA thioesterase activity"/>
    <property type="evidence" value="ECO:0007669"/>
    <property type="project" value="TreeGrafter"/>
</dbReference>
<reference evidence="3 4" key="1">
    <citation type="submission" date="2019-09" db="EMBL/GenBank/DDBJ databases">
        <title>Acinetobacter sp. C16S1 isolated from saline soil.</title>
        <authorList>
            <person name="Xu L."/>
            <person name="Sun J.-Q."/>
        </authorList>
    </citation>
    <scope>NUCLEOTIDE SEQUENCE [LARGE SCALE GENOMIC DNA]</scope>
    <source>
        <strain evidence="3 4">C16S1</strain>
    </source>
</reference>
<protein>
    <submittedName>
        <fullName evidence="3">PaaI family thioesterase</fullName>
    </submittedName>
</protein>
<dbReference type="GO" id="GO:0005829">
    <property type="term" value="C:cytosol"/>
    <property type="evidence" value="ECO:0007669"/>
    <property type="project" value="TreeGrafter"/>
</dbReference>
<evidence type="ECO:0000313" key="3">
    <source>
        <dbReference type="EMBL" id="QER39628.1"/>
    </source>
</evidence>
<dbReference type="RefSeq" id="WP_150025913.1">
    <property type="nucleotide sequence ID" value="NZ_CP043909.1"/>
</dbReference>
<keyword evidence="1" id="KW-0378">Hydrolase</keyword>
<keyword evidence="4" id="KW-1185">Reference proteome</keyword>
<dbReference type="InterPro" id="IPR003736">
    <property type="entry name" value="PAAI_dom"/>
</dbReference>
<dbReference type="InterPro" id="IPR006683">
    <property type="entry name" value="Thioestr_dom"/>
</dbReference>
<dbReference type="AlphaFoldDB" id="A0A5P1UTF3"/>
<dbReference type="CDD" id="cd03443">
    <property type="entry name" value="PaaI_thioesterase"/>
    <property type="match status" value="1"/>
</dbReference>
<feature type="domain" description="Thioesterase" evidence="2">
    <location>
        <begin position="56"/>
        <end position="131"/>
    </location>
</feature>
<dbReference type="NCBIfam" id="TIGR00369">
    <property type="entry name" value="unchar_dom_1"/>
    <property type="match status" value="1"/>
</dbReference>
<dbReference type="SUPFAM" id="SSF54637">
    <property type="entry name" value="Thioesterase/thiol ester dehydrase-isomerase"/>
    <property type="match status" value="1"/>
</dbReference>
<evidence type="ECO:0000313" key="4">
    <source>
        <dbReference type="Proteomes" id="UP000325177"/>
    </source>
</evidence>
<dbReference type="Pfam" id="PF03061">
    <property type="entry name" value="4HBT"/>
    <property type="match status" value="1"/>
</dbReference>
<organism evidence="3 4">
    <name type="scientific">Acinetobacter suaedae</name>
    <dbReference type="NCBI Taxonomy" id="2609668"/>
    <lineage>
        <taxon>Bacteria</taxon>
        <taxon>Pseudomonadati</taxon>
        <taxon>Pseudomonadota</taxon>
        <taxon>Gammaproteobacteria</taxon>
        <taxon>Moraxellales</taxon>
        <taxon>Moraxellaceae</taxon>
        <taxon>Acinetobacter</taxon>
    </lineage>
</organism>
<dbReference type="InterPro" id="IPR029069">
    <property type="entry name" value="HotDog_dom_sf"/>
</dbReference>
<dbReference type="PANTHER" id="PTHR43240">
    <property type="entry name" value="1,4-DIHYDROXY-2-NAPHTHOYL-COA THIOESTERASE 1"/>
    <property type="match status" value="1"/>
</dbReference>
<dbReference type="KEGG" id="asue:F2A31_07835"/>
<evidence type="ECO:0000259" key="2">
    <source>
        <dbReference type="Pfam" id="PF03061"/>
    </source>
</evidence>
<name>A0A5P1UTF3_9GAMM</name>
<gene>
    <name evidence="3" type="ORF">F2A31_07835</name>
</gene>
<proteinExistence type="predicted"/>
<evidence type="ECO:0000256" key="1">
    <source>
        <dbReference type="ARBA" id="ARBA00022801"/>
    </source>
</evidence>
<sequence>MSDSNYTGLEFLTALKNGEVPASPMAHTIPMKLIDVSLGKATYEVQPSPEHMNIQGGVHGGFYATVLDTVTGSAAHSLLGAGVNYGTIDLNVKMIRPMQVNKNYYAQAELINAGRNIITTEGKIIDNQGKVYAFASATLMVIHKK</sequence>
<dbReference type="EMBL" id="CP043909">
    <property type="protein sequence ID" value="QER39628.1"/>
    <property type="molecule type" value="Genomic_DNA"/>
</dbReference>
<dbReference type="Proteomes" id="UP000325177">
    <property type="component" value="Chromosome"/>
</dbReference>